<feature type="non-terminal residue" evidence="1">
    <location>
        <position position="37"/>
    </location>
</feature>
<name>K1UPR5_9ZZZZ</name>
<dbReference type="EMBL" id="AJWY01001176">
    <property type="protein sequence ID" value="EKC80145.1"/>
    <property type="molecule type" value="Genomic_DNA"/>
</dbReference>
<accession>K1UPR5</accession>
<protein>
    <submittedName>
        <fullName evidence="1">Uncharacterized protein</fullName>
    </submittedName>
</protein>
<comment type="caution">
    <text evidence="1">The sequence shown here is derived from an EMBL/GenBank/DDBJ whole genome shotgun (WGS) entry which is preliminary data.</text>
</comment>
<sequence length="37" mass="4171">MVLMTSSVIIYADKLIDGLDGLDYIERVATQQKNWIG</sequence>
<proteinExistence type="predicted"/>
<evidence type="ECO:0000313" key="1">
    <source>
        <dbReference type="EMBL" id="EKC80145.1"/>
    </source>
</evidence>
<gene>
    <name evidence="1" type="ORF">LEA_01695</name>
</gene>
<dbReference type="InterPro" id="IPR014729">
    <property type="entry name" value="Rossmann-like_a/b/a_fold"/>
</dbReference>
<reference evidence="1" key="1">
    <citation type="journal article" date="2013" name="Environ. Microbiol.">
        <title>Microbiota from the distal guts of lean and obese adolescents exhibit partial functional redundancy besides clear differences in community structure.</title>
        <authorList>
            <person name="Ferrer M."/>
            <person name="Ruiz A."/>
            <person name="Lanza F."/>
            <person name="Haange S.B."/>
            <person name="Oberbach A."/>
            <person name="Till H."/>
            <person name="Bargiela R."/>
            <person name="Campoy C."/>
            <person name="Segura M.T."/>
            <person name="Richter M."/>
            <person name="von Bergen M."/>
            <person name="Seifert J."/>
            <person name="Suarez A."/>
        </authorList>
    </citation>
    <scope>NUCLEOTIDE SEQUENCE</scope>
</reference>
<organism evidence="1">
    <name type="scientific">human gut metagenome</name>
    <dbReference type="NCBI Taxonomy" id="408170"/>
    <lineage>
        <taxon>unclassified sequences</taxon>
        <taxon>metagenomes</taxon>
        <taxon>organismal metagenomes</taxon>
    </lineage>
</organism>
<dbReference type="Gene3D" id="3.40.50.620">
    <property type="entry name" value="HUPs"/>
    <property type="match status" value="1"/>
</dbReference>
<dbReference type="AlphaFoldDB" id="K1UPR5"/>